<organism evidence="3 4">
    <name type="scientific">Pedobacter jeongneungensis</name>
    <dbReference type="NCBI Taxonomy" id="947309"/>
    <lineage>
        <taxon>Bacteria</taxon>
        <taxon>Pseudomonadati</taxon>
        <taxon>Bacteroidota</taxon>
        <taxon>Sphingobacteriia</taxon>
        <taxon>Sphingobacteriales</taxon>
        <taxon>Sphingobacteriaceae</taxon>
        <taxon>Pedobacter</taxon>
    </lineage>
</organism>
<keyword evidence="2" id="KW-0862">Zinc</keyword>
<name>A0ABP8B7X3_9SPHI</name>
<dbReference type="Proteomes" id="UP001501772">
    <property type="component" value="Unassembled WGS sequence"/>
</dbReference>
<sequence>MEVKNNVQESPSINKWRKSGERILPENIDRFDLPKNSYNLYPVHALGNNKIFNGYPSLASWIIEKKTVIIDGYIGVFWQQTESFLQQEFTKRNVKVNWIRSSEYLKSTDELSQLVNPFLGENKSVWGKKTTLKLEDFFDDSFFNIPTDDQYEVNIIIGMGAALINRDAPIIYLDIPKNEIQYRMRANRVANLGADKPTSAAEMYKRFYFVDWVVLNAHKAQILDRISVVADMQRQSSMNWVSAKDLKKGLKQISQSLFRVRPWFEAGAWGGHWLQENIEGLNKNEVNYAWSFELIVPENGIVFESDGYLLEVAFDFLMLTENESVLGKHAPIFGTEFPIRFDFLDTMDGGNLSVQCHPSLKYIREEFGESITQDETYYILECKEDAKVYLGFQEDIEPADFNKALTDSQQLSREIDIEKYVQVHNAKKHDLFLIPNSTVHSAGANNLVLEISATPYIFTFKMYDWLRLGLDGQPRPINIEHAFKNLNFNRKGNIVTQELISKPSVIEKGSDWELIHLPTHQEHFYDVHRLEFDTEITVKTNDVCHILMLVEGTAIKVKNSDGQLTDFHYAETFVIPAAAGSYTLINTGAGRAKVIKAFVKDEVNFDAPIMHTEK</sequence>
<dbReference type="SUPFAM" id="SSF51182">
    <property type="entry name" value="RmlC-like cupins"/>
    <property type="match status" value="1"/>
</dbReference>
<comment type="caution">
    <text evidence="3">The sequence shown here is derived from an EMBL/GenBank/DDBJ whole genome shotgun (WGS) entry which is preliminary data.</text>
</comment>
<dbReference type="EMBL" id="BAABBY010000003">
    <property type="protein sequence ID" value="GAA4200353.1"/>
    <property type="molecule type" value="Genomic_DNA"/>
</dbReference>
<evidence type="ECO:0000313" key="3">
    <source>
        <dbReference type="EMBL" id="GAA4200353.1"/>
    </source>
</evidence>
<proteinExistence type="predicted"/>
<dbReference type="PANTHER" id="PTHR42742">
    <property type="entry name" value="TRANSCRIPTIONAL REPRESSOR MPRA"/>
    <property type="match status" value="1"/>
</dbReference>
<dbReference type="InterPro" id="IPR051804">
    <property type="entry name" value="Carb_Metab_Reg_Kinase/Isom"/>
</dbReference>
<reference evidence="4" key="1">
    <citation type="journal article" date="2019" name="Int. J. Syst. Evol. Microbiol.">
        <title>The Global Catalogue of Microorganisms (GCM) 10K type strain sequencing project: providing services to taxonomists for standard genome sequencing and annotation.</title>
        <authorList>
            <consortium name="The Broad Institute Genomics Platform"/>
            <consortium name="The Broad Institute Genome Sequencing Center for Infectious Disease"/>
            <person name="Wu L."/>
            <person name="Ma J."/>
        </authorList>
    </citation>
    <scope>NUCLEOTIDE SEQUENCE [LARGE SCALE GENOMIC DNA]</scope>
    <source>
        <strain evidence="4">JCM 17626</strain>
    </source>
</reference>
<evidence type="ECO:0000256" key="2">
    <source>
        <dbReference type="ARBA" id="ARBA00022833"/>
    </source>
</evidence>
<dbReference type="Gene3D" id="2.60.120.10">
    <property type="entry name" value="Jelly Rolls"/>
    <property type="match status" value="2"/>
</dbReference>
<dbReference type="CDD" id="cd07010">
    <property type="entry name" value="cupin_PMI_type_I_N_bac"/>
    <property type="match status" value="1"/>
</dbReference>
<dbReference type="InterPro" id="IPR011051">
    <property type="entry name" value="RmlC_Cupin_sf"/>
</dbReference>
<dbReference type="InterPro" id="IPR014710">
    <property type="entry name" value="RmlC-like_jellyroll"/>
</dbReference>
<protein>
    <recommendedName>
        <fullName evidence="5">Mannose-6-phosphate isomerase, class I</fullName>
    </recommendedName>
</protein>
<dbReference type="RefSeq" id="WP_344850316.1">
    <property type="nucleotide sequence ID" value="NZ_BAABBY010000003.1"/>
</dbReference>
<evidence type="ECO:0000256" key="1">
    <source>
        <dbReference type="ARBA" id="ARBA00022723"/>
    </source>
</evidence>
<evidence type="ECO:0008006" key="5">
    <source>
        <dbReference type="Google" id="ProtNLM"/>
    </source>
</evidence>
<gene>
    <name evidence="3" type="ORF">GCM10022289_11980</name>
</gene>
<keyword evidence="1" id="KW-0479">Metal-binding</keyword>
<evidence type="ECO:0000313" key="4">
    <source>
        <dbReference type="Proteomes" id="UP001501772"/>
    </source>
</evidence>
<accession>A0ABP8B7X3</accession>
<dbReference type="PANTHER" id="PTHR42742:SF3">
    <property type="entry name" value="FRUCTOKINASE"/>
    <property type="match status" value="1"/>
</dbReference>
<keyword evidence="4" id="KW-1185">Reference proteome</keyword>